<feature type="chain" id="PRO_5036802542" evidence="1">
    <location>
        <begin position="16"/>
        <end position="144"/>
    </location>
</feature>
<keyword evidence="2" id="KW-1185">Reference proteome</keyword>
<protein>
    <submittedName>
        <fullName evidence="3">Uncharacterized protein</fullName>
    </submittedName>
</protein>
<keyword evidence="1" id="KW-0732">Signal</keyword>
<sequence>MKSVLLVLLTSYALAEVHGISLTNTLNKNANAIKMLRNILPTPNNNGTDFCNMFAEVLNNTIFNINNPNTSQFWIAVSKAFAPISSSSSNGTDGCNMFAEALNNTIFNGNSQYAPQFWIAVSKAFVPAYSASFFDNMIRANSIF</sequence>
<proteinExistence type="predicted"/>
<accession>A0A914DS45</accession>
<organism evidence="2 3">
    <name type="scientific">Acrobeloides nanus</name>
    <dbReference type="NCBI Taxonomy" id="290746"/>
    <lineage>
        <taxon>Eukaryota</taxon>
        <taxon>Metazoa</taxon>
        <taxon>Ecdysozoa</taxon>
        <taxon>Nematoda</taxon>
        <taxon>Chromadorea</taxon>
        <taxon>Rhabditida</taxon>
        <taxon>Tylenchina</taxon>
        <taxon>Cephalobomorpha</taxon>
        <taxon>Cephaloboidea</taxon>
        <taxon>Cephalobidae</taxon>
        <taxon>Acrobeloides</taxon>
    </lineage>
</organism>
<evidence type="ECO:0000313" key="2">
    <source>
        <dbReference type="Proteomes" id="UP000887540"/>
    </source>
</evidence>
<evidence type="ECO:0000313" key="3">
    <source>
        <dbReference type="WBParaSite" id="ACRNAN_scaffold3696.g26896.t1"/>
    </source>
</evidence>
<name>A0A914DS45_9BILA</name>
<evidence type="ECO:0000256" key="1">
    <source>
        <dbReference type="SAM" id="SignalP"/>
    </source>
</evidence>
<dbReference type="Proteomes" id="UP000887540">
    <property type="component" value="Unplaced"/>
</dbReference>
<reference evidence="3" key="1">
    <citation type="submission" date="2022-11" db="UniProtKB">
        <authorList>
            <consortium name="WormBaseParasite"/>
        </authorList>
    </citation>
    <scope>IDENTIFICATION</scope>
</reference>
<dbReference type="AlphaFoldDB" id="A0A914DS45"/>
<dbReference type="WBParaSite" id="ACRNAN_scaffold3696.g26896.t1">
    <property type="protein sequence ID" value="ACRNAN_scaffold3696.g26896.t1"/>
    <property type="gene ID" value="ACRNAN_scaffold3696.g26896"/>
</dbReference>
<feature type="signal peptide" evidence="1">
    <location>
        <begin position="1"/>
        <end position="15"/>
    </location>
</feature>